<organism evidence="3 4">
    <name type="scientific">Faecalibacter bovis</name>
    <dbReference type="NCBI Taxonomy" id="2898187"/>
    <lineage>
        <taxon>Bacteria</taxon>
        <taxon>Pseudomonadati</taxon>
        <taxon>Bacteroidota</taxon>
        <taxon>Flavobacteriia</taxon>
        <taxon>Flavobacteriales</taxon>
        <taxon>Weeksellaceae</taxon>
        <taxon>Faecalibacter</taxon>
    </lineage>
</organism>
<reference evidence="4" key="2">
    <citation type="submission" date="2021-04" db="EMBL/GenBank/DDBJ databases">
        <title>Taxonomy of Flavobacteriaceae bacterium ZY171143.</title>
        <authorList>
            <person name="Li F."/>
        </authorList>
    </citation>
    <scope>NUCLEOTIDE SEQUENCE [LARGE SCALE GENOMIC DNA]</scope>
    <source>
        <strain evidence="4">ZY171143</strain>
    </source>
</reference>
<proteinExistence type="predicted"/>
<dbReference type="Proteomes" id="UP000672011">
    <property type="component" value="Chromosome"/>
</dbReference>
<evidence type="ECO:0000313" key="4">
    <source>
        <dbReference type="Proteomes" id="UP000672011"/>
    </source>
</evidence>
<protein>
    <submittedName>
        <fullName evidence="3">DUF4833 domain-containing protein</fullName>
    </submittedName>
</protein>
<dbReference type="Pfam" id="PF16117">
    <property type="entry name" value="DUF4833"/>
    <property type="match status" value="1"/>
</dbReference>
<feature type="domain" description="DUF4833" evidence="2">
    <location>
        <begin position="32"/>
        <end position="160"/>
    </location>
</feature>
<dbReference type="InterPro" id="IPR032269">
    <property type="entry name" value="DUF4833"/>
</dbReference>
<evidence type="ECO:0000256" key="1">
    <source>
        <dbReference type="SAM" id="SignalP"/>
    </source>
</evidence>
<evidence type="ECO:0000259" key="2">
    <source>
        <dbReference type="Pfam" id="PF16117"/>
    </source>
</evidence>
<feature type="chain" id="PRO_5045816181" evidence="1">
    <location>
        <begin position="18"/>
        <end position="163"/>
    </location>
</feature>
<keyword evidence="4" id="KW-1185">Reference proteome</keyword>
<evidence type="ECO:0000313" key="3">
    <source>
        <dbReference type="EMBL" id="QTV06917.1"/>
    </source>
</evidence>
<sequence>MYKFLLLLFFSFQFLNAQEGYPKPTITENLLFYIQHSSNHNTFIYEWNGSKSAPINAFRINYEDNGQKEELTSVQRKFAYGVNYTNASKSQFYLAATKKIILNLKSVGDKHWVEVTIGKQKIKIDHIFIQLQSKSNGINVKADYILIYGKNQNNKSIVEKIVL</sequence>
<keyword evidence="1" id="KW-0732">Signal</keyword>
<name>A0ABX7XGC3_9FLAO</name>
<gene>
    <name evidence="3" type="ORF">J9309_06315</name>
</gene>
<dbReference type="EMBL" id="CP072842">
    <property type="protein sequence ID" value="QTV06917.1"/>
    <property type="molecule type" value="Genomic_DNA"/>
</dbReference>
<accession>A0ABX7XGC3</accession>
<reference evidence="3 4" key="1">
    <citation type="journal article" date="2021" name="Int. J. Syst. Evol. Microbiol.">
        <title>Faecalibacter bovis sp. nov., isolated from cow faeces.</title>
        <authorList>
            <person name="Li F."/>
            <person name="Zhao W."/>
            <person name="Hong Q."/>
            <person name="Shao Q."/>
            <person name="Song J."/>
            <person name="Yang S."/>
        </authorList>
    </citation>
    <scope>NUCLEOTIDE SEQUENCE [LARGE SCALE GENOMIC DNA]</scope>
    <source>
        <strain evidence="3 4">ZY171143</strain>
    </source>
</reference>
<dbReference type="RefSeq" id="WP_230477705.1">
    <property type="nucleotide sequence ID" value="NZ_CP072842.1"/>
</dbReference>
<feature type="signal peptide" evidence="1">
    <location>
        <begin position="1"/>
        <end position="17"/>
    </location>
</feature>